<evidence type="ECO:0000313" key="1">
    <source>
        <dbReference type="EMBL" id="KAI4815554.1"/>
    </source>
</evidence>
<accession>A0ACB9WQ35</accession>
<dbReference type="Proteomes" id="UP001057452">
    <property type="component" value="Chromosome 13"/>
</dbReference>
<proteinExistence type="predicted"/>
<organism evidence="1 2">
    <name type="scientific">Chaenocephalus aceratus</name>
    <name type="common">Blackfin icefish</name>
    <name type="synonym">Chaenichthys aceratus</name>
    <dbReference type="NCBI Taxonomy" id="36190"/>
    <lineage>
        <taxon>Eukaryota</taxon>
        <taxon>Metazoa</taxon>
        <taxon>Chordata</taxon>
        <taxon>Craniata</taxon>
        <taxon>Vertebrata</taxon>
        <taxon>Euteleostomi</taxon>
        <taxon>Actinopterygii</taxon>
        <taxon>Neopterygii</taxon>
        <taxon>Teleostei</taxon>
        <taxon>Neoteleostei</taxon>
        <taxon>Acanthomorphata</taxon>
        <taxon>Eupercaria</taxon>
        <taxon>Perciformes</taxon>
        <taxon>Notothenioidei</taxon>
        <taxon>Channichthyidae</taxon>
        <taxon>Chaenocephalus</taxon>
    </lineage>
</organism>
<name>A0ACB9WQ35_CHAAC</name>
<comment type="caution">
    <text evidence="1">The sequence shown here is derived from an EMBL/GenBank/DDBJ whole genome shotgun (WGS) entry which is preliminary data.</text>
</comment>
<keyword evidence="2" id="KW-1185">Reference proteome</keyword>
<gene>
    <name evidence="1" type="ORF">KUCAC02_005696</name>
</gene>
<reference evidence="1" key="1">
    <citation type="submission" date="2022-05" db="EMBL/GenBank/DDBJ databases">
        <title>Chromosome-level genome of Chaenocephalus aceratus.</title>
        <authorList>
            <person name="Park H."/>
        </authorList>
    </citation>
    <scope>NUCLEOTIDE SEQUENCE</scope>
    <source>
        <strain evidence="1">KU_202001</strain>
    </source>
</reference>
<dbReference type="EMBL" id="CM043797">
    <property type="protein sequence ID" value="KAI4815554.1"/>
    <property type="molecule type" value="Genomic_DNA"/>
</dbReference>
<sequence>MLLIADLLLVSLLAVRGGEPMCQTYGTKEQSQFHKEGDINIGGIFSFHQNPVSVNPSLQVNPGTIQCEGLDPGELQYAYTMIFAIGEINNSSELLPGVTLGYTIFDSCPRETTSTSTIGIARTMGPFHIPVISHSATCACLSNRRDYPSFFRTIPSDLYQSKALAKLVKHFGWTWVGAIRTNSDYGNDGMATFLEAAEREGVCVEYSVAIYRTDPRKRFLEVVDIIKKSTSKVIVAFADGTDLDILIKELHAQNVTGLQWVGSEGWITYRYIASPVNYAVVQGAVGFAALNAHIPGLQEFLANSRPSTTAGDQGLVELWETAFGCTLTPQTETHAQSSVPACSGKESLWETNTRFTDVSDASLLNNVYKATYAVAHALHMLFTCKDGQGPFENNTCADRENPQTWQVNIKKSQCLN</sequence>
<evidence type="ECO:0000313" key="2">
    <source>
        <dbReference type="Proteomes" id="UP001057452"/>
    </source>
</evidence>
<protein>
    <submittedName>
        <fullName evidence="1">Uncharacterized protein</fullName>
    </submittedName>
</protein>